<dbReference type="EMBL" id="GBRH01263502">
    <property type="protein sequence ID" value="JAD34393.1"/>
    <property type="molecule type" value="Transcribed_RNA"/>
</dbReference>
<keyword evidence="1" id="KW-0812">Transmembrane</keyword>
<reference evidence="2" key="1">
    <citation type="submission" date="2014-09" db="EMBL/GenBank/DDBJ databases">
        <authorList>
            <person name="Magalhaes I.L.F."/>
            <person name="Oliveira U."/>
            <person name="Santos F.R."/>
            <person name="Vidigal T.H.D.A."/>
            <person name="Brescovit A.D."/>
            <person name="Santos A.J."/>
        </authorList>
    </citation>
    <scope>NUCLEOTIDE SEQUENCE</scope>
    <source>
        <tissue evidence="2">Shoot tissue taken approximately 20 cm above the soil surface</tissue>
    </source>
</reference>
<organism evidence="2">
    <name type="scientific">Arundo donax</name>
    <name type="common">Giant reed</name>
    <name type="synonym">Donax arundinaceus</name>
    <dbReference type="NCBI Taxonomy" id="35708"/>
    <lineage>
        <taxon>Eukaryota</taxon>
        <taxon>Viridiplantae</taxon>
        <taxon>Streptophyta</taxon>
        <taxon>Embryophyta</taxon>
        <taxon>Tracheophyta</taxon>
        <taxon>Spermatophyta</taxon>
        <taxon>Magnoliopsida</taxon>
        <taxon>Liliopsida</taxon>
        <taxon>Poales</taxon>
        <taxon>Poaceae</taxon>
        <taxon>PACMAD clade</taxon>
        <taxon>Arundinoideae</taxon>
        <taxon>Arundineae</taxon>
        <taxon>Arundo</taxon>
    </lineage>
</organism>
<proteinExistence type="predicted"/>
<evidence type="ECO:0000256" key="1">
    <source>
        <dbReference type="SAM" id="Phobius"/>
    </source>
</evidence>
<keyword evidence="1" id="KW-0472">Membrane</keyword>
<keyword evidence="1" id="KW-1133">Transmembrane helix</keyword>
<feature type="transmembrane region" description="Helical" evidence="1">
    <location>
        <begin position="12"/>
        <end position="37"/>
    </location>
</feature>
<protein>
    <submittedName>
        <fullName evidence="2">Uncharacterized protein</fullName>
    </submittedName>
</protein>
<reference evidence="2" key="2">
    <citation type="journal article" date="2015" name="Data Brief">
        <title>Shoot transcriptome of the giant reed, Arundo donax.</title>
        <authorList>
            <person name="Barrero R.A."/>
            <person name="Guerrero F.D."/>
            <person name="Moolhuijzen P."/>
            <person name="Goolsby J.A."/>
            <person name="Tidwell J."/>
            <person name="Bellgard S.E."/>
            <person name="Bellgard M.I."/>
        </authorList>
    </citation>
    <scope>NUCLEOTIDE SEQUENCE</scope>
    <source>
        <tissue evidence="2">Shoot tissue taken approximately 20 cm above the soil surface</tissue>
    </source>
</reference>
<sequence length="38" mass="4618">MCYVTCIYHKFLVKLVLFFLFCSICLPYLVETFVFLIF</sequence>
<name>A0A0A8Z9M0_ARUDO</name>
<dbReference type="AlphaFoldDB" id="A0A0A8Z9M0"/>
<evidence type="ECO:0000313" key="2">
    <source>
        <dbReference type="EMBL" id="JAD34393.1"/>
    </source>
</evidence>
<accession>A0A0A8Z9M0</accession>